<dbReference type="AlphaFoldDB" id="A0A811YT78"/>
<protein>
    <submittedName>
        <fullName evidence="1">(raccoon dog) hypothetical protein</fullName>
    </submittedName>
</protein>
<name>A0A811YT78_NYCPR</name>
<proteinExistence type="predicted"/>
<sequence length="32" mass="3594">MSVFWGYVGFCVPWFIPKGPTRGVTITMLVTC</sequence>
<keyword evidence="2" id="KW-1185">Reference proteome</keyword>
<dbReference type="Proteomes" id="UP000645828">
    <property type="component" value="Unassembled WGS sequence"/>
</dbReference>
<gene>
    <name evidence="1" type="ORF">NYPRO_LOCUS12673</name>
</gene>
<dbReference type="EMBL" id="CAJHUB010000746">
    <property type="protein sequence ID" value="CAD7679874.1"/>
    <property type="molecule type" value="Genomic_DNA"/>
</dbReference>
<evidence type="ECO:0000313" key="1">
    <source>
        <dbReference type="EMBL" id="CAD7679874.1"/>
    </source>
</evidence>
<evidence type="ECO:0000313" key="2">
    <source>
        <dbReference type="Proteomes" id="UP000645828"/>
    </source>
</evidence>
<organism evidence="1 2">
    <name type="scientific">Nyctereutes procyonoides</name>
    <name type="common">Raccoon dog</name>
    <name type="synonym">Canis procyonoides</name>
    <dbReference type="NCBI Taxonomy" id="34880"/>
    <lineage>
        <taxon>Eukaryota</taxon>
        <taxon>Metazoa</taxon>
        <taxon>Chordata</taxon>
        <taxon>Craniata</taxon>
        <taxon>Vertebrata</taxon>
        <taxon>Euteleostomi</taxon>
        <taxon>Mammalia</taxon>
        <taxon>Eutheria</taxon>
        <taxon>Laurasiatheria</taxon>
        <taxon>Carnivora</taxon>
        <taxon>Caniformia</taxon>
        <taxon>Canidae</taxon>
        <taxon>Nyctereutes</taxon>
    </lineage>
</organism>
<reference evidence="1" key="1">
    <citation type="submission" date="2020-12" db="EMBL/GenBank/DDBJ databases">
        <authorList>
            <consortium name="Molecular Ecology Group"/>
        </authorList>
    </citation>
    <scope>NUCLEOTIDE SEQUENCE</scope>
    <source>
        <strain evidence="1">TBG_1078</strain>
    </source>
</reference>
<accession>A0A811YT78</accession>
<comment type="caution">
    <text evidence="1">The sequence shown here is derived from an EMBL/GenBank/DDBJ whole genome shotgun (WGS) entry which is preliminary data.</text>
</comment>